<name>A0A6G9XMX7_NOCBR</name>
<sequence length="445" mass="43713">MKAEHLAAPLSPTVLDAIRDTPLAPFLDRSTEQVLAQIGVPALPQLPALAPLPGMPTLPALDPAALIKPVTDLFSGFGDGNLHANGSLDPRAVLQNVTQSISTALQLASAGMQLLQTMQSAGSRSAGQAAVQTATTATTISGQAAHMNAITAAAAGTVATGYIQMAAVATKFAITTAALIPTLGTLPGQAALLASAIEAGTEAMVITVHTKAQLGGQSVQMTQAGTPVPVRKPISPTLGGLGKVPKSLSSVPGLGTSASSGAVSGKAASATAADSGEQIVRQVVQLVQPLLAAASQAGRAVPAPVPAKPAVEARPTVTDRVGDKSAYRVPAGQLIGAAPVAAAAVPLSGWHAEGVAVTGPGTAGGQATVAATPSTRFAGEVLPPLVPGMGALATAAARSRAVDGAADAMVDARHVDELVGGPPAQTTAPIIGAAPPSSTDNPYSL</sequence>
<evidence type="ECO:0000313" key="2">
    <source>
        <dbReference type="EMBL" id="QIS02301.1"/>
    </source>
</evidence>
<dbReference type="Proteomes" id="UP000501705">
    <property type="component" value="Chromosome"/>
</dbReference>
<evidence type="ECO:0000313" key="3">
    <source>
        <dbReference type="Proteomes" id="UP000501705"/>
    </source>
</evidence>
<dbReference type="AlphaFoldDB" id="A0A6G9XMX7"/>
<evidence type="ECO:0000256" key="1">
    <source>
        <dbReference type="SAM" id="MobiDB-lite"/>
    </source>
</evidence>
<feature type="compositionally biased region" description="Polar residues" evidence="1">
    <location>
        <begin position="436"/>
        <end position="445"/>
    </location>
</feature>
<gene>
    <name evidence="2" type="ORF">F5X71_08165</name>
</gene>
<protein>
    <submittedName>
        <fullName evidence="2">Uncharacterized protein</fullName>
    </submittedName>
</protein>
<accession>A0A6G9XMX7</accession>
<dbReference type="EMBL" id="CP046171">
    <property type="protein sequence ID" value="QIS02301.1"/>
    <property type="molecule type" value="Genomic_DNA"/>
</dbReference>
<dbReference type="RefSeq" id="WP_167461396.1">
    <property type="nucleotide sequence ID" value="NZ_CP046171.1"/>
</dbReference>
<proteinExistence type="predicted"/>
<feature type="region of interest" description="Disordered" evidence="1">
    <location>
        <begin position="420"/>
        <end position="445"/>
    </location>
</feature>
<reference evidence="2 3" key="1">
    <citation type="journal article" date="2019" name="ACS Chem. Biol.">
        <title>Identification and Mobilization of a Cryptic Antibiotic Biosynthesis Gene Locus from a Human-Pathogenic Nocardia Isolate.</title>
        <authorList>
            <person name="Herisse M."/>
            <person name="Ishida K."/>
            <person name="Porter J.L."/>
            <person name="Howden B."/>
            <person name="Hertweck C."/>
            <person name="Stinear T.P."/>
            <person name="Pidot S.J."/>
        </authorList>
    </citation>
    <scope>NUCLEOTIDE SEQUENCE [LARGE SCALE GENOMIC DNA]</scope>
    <source>
        <strain evidence="2 3">AUSMDU00024985</strain>
    </source>
</reference>
<organism evidence="2 3">
    <name type="scientific">Nocardia brasiliensis</name>
    <dbReference type="NCBI Taxonomy" id="37326"/>
    <lineage>
        <taxon>Bacteria</taxon>
        <taxon>Bacillati</taxon>
        <taxon>Actinomycetota</taxon>
        <taxon>Actinomycetes</taxon>
        <taxon>Mycobacteriales</taxon>
        <taxon>Nocardiaceae</taxon>
        <taxon>Nocardia</taxon>
    </lineage>
</organism>